<keyword evidence="2 5" id="KW-0812">Transmembrane</keyword>
<proteinExistence type="predicted"/>
<evidence type="ECO:0000256" key="4">
    <source>
        <dbReference type="ARBA" id="ARBA00023136"/>
    </source>
</evidence>
<dbReference type="EMBL" id="JBHRST010000016">
    <property type="protein sequence ID" value="MFC3098268.1"/>
    <property type="molecule type" value="Genomic_DNA"/>
</dbReference>
<sequence>MIDLIQHLRRVKLIRYFGASVIALAADMGSFLALLAMGAMAAPASAASYSLGILVHWLISSRKVFADSVATSGLARTRQKALFVISALLGLALTFAIVWAGDTLGLDPRLAKLVAVGVSFSVTWLMRTHFVFRLHA</sequence>
<dbReference type="Pfam" id="PF04138">
    <property type="entry name" value="GtrA_DPMS_TM"/>
    <property type="match status" value="1"/>
</dbReference>
<evidence type="ECO:0000256" key="3">
    <source>
        <dbReference type="ARBA" id="ARBA00022989"/>
    </source>
</evidence>
<reference evidence="8" key="1">
    <citation type="journal article" date="2019" name="Int. J. Syst. Evol. Microbiol.">
        <title>The Global Catalogue of Microorganisms (GCM) 10K type strain sequencing project: providing services to taxonomists for standard genome sequencing and annotation.</title>
        <authorList>
            <consortium name="The Broad Institute Genomics Platform"/>
            <consortium name="The Broad Institute Genome Sequencing Center for Infectious Disease"/>
            <person name="Wu L."/>
            <person name="Ma J."/>
        </authorList>
    </citation>
    <scope>NUCLEOTIDE SEQUENCE [LARGE SCALE GENOMIC DNA]</scope>
    <source>
        <strain evidence="8">KCTC 52607</strain>
    </source>
</reference>
<feature type="transmembrane region" description="Helical" evidence="5">
    <location>
        <begin position="16"/>
        <end position="35"/>
    </location>
</feature>
<protein>
    <submittedName>
        <fullName evidence="7">GtrA family protein</fullName>
    </submittedName>
</protein>
<feature type="transmembrane region" description="Helical" evidence="5">
    <location>
        <begin position="113"/>
        <end position="132"/>
    </location>
</feature>
<name>A0ABV7E6X5_9SPHN</name>
<evidence type="ECO:0000256" key="1">
    <source>
        <dbReference type="ARBA" id="ARBA00004141"/>
    </source>
</evidence>
<feature type="domain" description="GtrA/DPMS transmembrane" evidence="6">
    <location>
        <begin position="15"/>
        <end position="132"/>
    </location>
</feature>
<dbReference type="Proteomes" id="UP001595456">
    <property type="component" value="Unassembled WGS sequence"/>
</dbReference>
<dbReference type="InterPro" id="IPR007267">
    <property type="entry name" value="GtrA_DPMS_TM"/>
</dbReference>
<evidence type="ECO:0000256" key="5">
    <source>
        <dbReference type="SAM" id="Phobius"/>
    </source>
</evidence>
<comment type="caution">
    <text evidence="7">The sequence shown here is derived from an EMBL/GenBank/DDBJ whole genome shotgun (WGS) entry which is preliminary data.</text>
</comment>
<evidence type="ECO:0000256" key="2">
    <source>
        <dbReference type="ARBA" id="ARBA00022692"/>
    </source>
</evidence>
<evidence type="ECO:0000313" key="8">
    <source>
        <dbReference type="Proteomes" id="UP001595456"/>
    </source>
</evidence>
<evidence type="ECO:0000313" key="7">
    <source>
        <dbReference type="EMBL" id="MFC3098268.1"/>
    </source>
</evidence>
<feature type="transmembrane region" description="Helical" evidence="5">
    <location>
        <begin position="81"/>
        <end position="101"/>
    </location>
</feature>
<gene>
    <name evidence="7" type="ORF">ACFODU_10745</name>
</gene>
<keyword evidence="3 5" id="KW-1133">Transmembrane helix</keyword>
<dbReference type="RefSeq" id="WP_336926696.1">
    <property type="nucleotide sequence ID" value="NZ_JBANRO010000008.1"/>
</dbReference>
<evidence type="ECO:0000259" key="6">
    <source>
        <dbReference type="Pfam" id="PF04138"/>
    </source>
</evidence>
<keyword evidence="8" id="KW-1185">Reference proteome</keyword>
<accession>A0ABV7E6X5</accession>
<keyword evidence="4 5" id="KW-0472">Membrane</keyword>
<organism evidence="7 8">
    <name type="scientific">Alteraurantiacibacter palmitatis</name>
    <dbReference type="NCBI Taxonomy" id="2054628"/>
    <lineage>
        <taxon>Bacteria</taxon>
        <taxon>Pseudomonadati</taxon>
        <taxon>Pseudomonadota</taxon>
        <taxon>Alphaproteobacteria</taxon>
        <taxon>Sphingomonadales</taxon>
        <taxon>Erythrobacteraceae</taxon>
        <taxon>Alteraurantiacibacter</taxon>
    </lineage>
</organism>
<feature type="transmembrane region" description="Helical" evidence="5">
    <location>
        <begin position="41"/>
        <end position="60"/>
    </location>
</feature>
<comment type="subcellular location">
    <subcellularLocation>
        <location evidence="1">Membrane</location>
        <topology evidence="1">Multi-pass membrane protein</topology>
    </subcellularLocation>
</comment>